<dbReference type="PIRSF" id="PIRSF000513">
    <property type="entry name" value="Thz_kinase"/>
    <property type="match status" value="1"/>
</dbReference>
<dbReference type="EC" id="2.7.1.50" evidence="11"/>
<keyword evidence="4 11" id="KW-0808">Transferase</keyword>
<evidence type="ECO:0000256" key="2">
    <source>
        <dbReference type="ARBA" id="ARBA00001946"/>
    </source>
</evidence>
<dbReference type="UniPathway" id="UPA00060">
    <property type="reaction ID" value="UER00139"/>
</dbReference>
<reference evidence="12 13" key="1">
    <citation type="submission" date="2014-02" db="EMBL/GenBank/DDBJ databases">
        <title>Draft genome sequence of Lysinibacillus odysseyi NBRC 100172.</title>
        <authorList>
            <person name="Zhang F."/>
            <person name="Wang G."/>
            <person name="Zhang L."/>
        </authorList>
    </citation>
    <scope>NUCLEOTIDE SEQUENCE [LARGE SCALE GENOMIC DNA]</scope>
    <source>
        <strain evidence="12 13">NBRC 100172</strain>
    </source>
</reference>
<evidence type="ECO:0000313" key="13">
    <source>
        <dbReference type="Proteomes" id="UP000030437"/>
    </source>
</evidence>
<dbReference type="GO" id="GO:0009229">
    <property type="term" value="P:thiamine diphosphate biosynthetic process"/>
    <property type="evidence" value="ECO:0007669"/>
    <property type="project" value="UniProtKB-UniRule"/>
</dbReference>
<dbReference type="AlphaFoldDB" id="A0A0A3J8E6"/>
<dbReference type="Pfam" id="PF02110">
    <property type="entry name" value="HK"/>
    <property type="match status" value="1"/>
</dbReference>
<dbReference type="GO" id="GO:0009228">
    <property type="term" value="P:thiamine biosynthetic process"/>
    <property type="evidence" value="ECO:0007669"/>
    <property type="project" value="UniProtKB-KW"/>
</dbReference>
<comment type="cofactor">
    <cofactor evidence="2 11">
        <name>Mg(2+)</name>
        <dbReference type="ChEBI" id="CHEBI:18420"/>
    </cofactor>
</comment>
<organism evidence="12 13">
    <name type="scientific">Lysinibacillus odysseyi 34hs-1 = NBRC 100172</name>
    <dbReference type="NCBI Taxonomy" id="1220589"/>
    <lineage>
        <taxon>Bacteria</taxon>
        <taxon>Bacillati</taxon>
        <taxon>Bacillota</taxon>
        <taxon>Bacilli</taxon>
        <taxon>Bacillales</taxon>
        <taxon>Bacillaceae</taxon>
        <taxon>Lysinibacillus</taxon>
    </lineage>
</organism>
<feature type="binding site" evidence="11">
    <location>
        <position position="160"/>
    </location>
    <ligand>
        <name>ATP</name>
        <dbReference type="ChEBI" id="CHEBI:30616"/>
    </ligand>
</feature>
<evidence type="ECO:0000256" key="9">
    <source>
        <dbReference type="ARBA" id="ARBA00022842"/>
    </source>
</evidence>
<comment type="catalytic activity">
    <reaction evidence="1 11">
        <text>5-(2-hydroxyethyl)-4-methylthiazole + ATP = 4-methyl-5-(2-phosphooxyethyl)-thiazole + ADP + H(+)</text>
        <dbReference type="Rhea" id="RHEA:24212"/>
        <dbReference type="ChEBI" id="CHEBI:15378"/>
        <dbReference type="ChEBI" id="CHEBI:17957"/>
        <dbReference type="ChEBI" id="CHEBI:30616"/>
        <dbReference type="ChEBI" id="CHEBI:58296"/>
        <dbReference type="ChEBI" id="CHEBI:456216"/>
        <dbReference type="EC" id="2.7.1.50"/>
    </reaction>
</comment>
<evidence type="ECO:0000256" key="8">
    <source>
        <dbReference type="ARBA" id="ARBA00022840"/>
    </source>
</evidence>
<keyword evidence="10 11" id="KW-0784">Thiamine biosynthesis</keyword>
<dbReference type="GO" id="GO:0005524">
    <property type="term" value="F:ATP binding"/>
    <property type="evidence" value="ECO:0007669"/>
    <property type="project" value="UniProtKB-UniRule"/>
</dbReference>
<keyword evidence="5 11" id="KW-0479">Metal-binding</keyword>
<dbReference type="NCBIfam" id="NF006830">
    <property type="entry name" value="PRK09355.1"/>
    <property type="match status" value="1"/>
</dbReference>
<dbReference type="STRING" id="1220589.CD32_15695"/>
<dbReference type="InterPro" id="IPR000417">
    <property type="entry name" value="Hyethyz_kinase"/>
</dbReference>
<accession>A0A0A3J8E6</accession>
<dbReference type="CDD" id="cd01170">
    <property type="entry name" value="THZ_kinase"/>
    <property type="match status" value="1"/>
</dbReference>
<comment type="pathway">
    <text evidence="3 11">Cofactor biosynthesis; thiamine diphosphate biosynthesis; 4-methyl-5-(2-phosphoethyl)-thiazole from 5-(2-hydroxyethyl)-4-methylthiazole: step 1/1.</text>
</comment>
<dbReference type="RefSeq" id="WP_036156329.1">
    <property type="nucleotide sequence ID" value="NZ_AVCX01000003.1"/>
</dbReference>
<name>A0A0A3J8E6_9BACI</name>
<comment type="function">
    <text evidence="11">Catalyzes the phosphorylation of the hydroxyl group of 4-methyl-5-beta-hydroxyethylthiazole (THZ).</text>
</comment>
<evidence type="ECO:0000256" key="3">
    <source>
        <dbReference type="ARBA" id="ARBA00004868"/>
    </source>
</evidence>
<feature type="binding site" evidence="11">
    <location>
        <position position="114"/>
    </location>
    <ligand>
        <name>ATP</name>
        <dbReference type="ChEBI" id="CHEBI:30616"/>
    </ligand>
</feature>
<evidence type="ECO:0000256" key="6">
    <source>
        <dbReference type="ARBA" id="ARBA00022741"/>
    </source>
</evidence>
<feature type="binding site" evidence="11">
    <location>
        <position position="38"/>
    </location>
    <ligand>
        <name>substrate</name>
    </ligand>
</feature>
<dbReference type="Gene3D" id="3.40.1190.20">
    <property type="match status" value="1"/>
</dbReference>
<evidence type="ECO:0000256" key="10">
    <source>
        <dbReference type="ARBA" id="ARBA00022977"/>
    </source>
</evidence>
<dbReference type="SUPFAM" id="SSF53613">
    <property type="entry name" value="Ribokinase-like"/>
    <property type="match status" value="1"/>
</dbReference>
<dbReference type="GO" id="GO:0004417">
    <property type="term" value="F:hydroxyethylthiazole kinase activity"/>
    <property type="evidence" value="ECO:0007669"/>
    <property type="project" value="UniProtKB-UniRule"/>
</dbReference>
<dbReference type="OrthoDB" id="9778146at2"/>
<evidence type="ECO:0000313" key="12">
    <source>
        <dbReference type="EMBL" id="KGR83287.1"/>
    </source>
</evidence>
<keyword evidence="8 11" id="KW-0067">ATP-binding</keyword>
<feature type="binding site" evidence="11">
    <location>
        <position position="187"/>
    </location>
    <ligand>
        <name>substrate</name>
    </ligand>
</feature>
<keyword evidence="7 11" id="KW-0418">Kinase</keyword>
<dbReference type="InterPro" id="IPR029056">
    <property type="entry name" value="Ribokinase-like"/>
</dbReference>
<dbReference type="HAMAP" id="MF_00228">
    <property type="entry name" value="Thz_kinase"/>
    <property type="match status" value="1"/>
</dbReference>
<dbReference type="NCBIfam" id="TIGR00694">
    <property type="entry name" value="thiM"/>
    <property type="match status" value="1"/>
</dbReference>
<keyword evidence="9 11" id="KW-0460">Magnesium</keyword>
<comment type="caution">
    <text evidence="12">The sequence shown here is derived from an EMBL/GenBank/DDBJ whole genome shotgun (WGS) entry which is preliminary data.</text>
</comment>
<keyword evidence="13" id="KW-1185">Reference proteome</keyword>
<dbReference type="GO" id="GO:0000287">
    <property type="term" value="F:magnesium ion binding"/>
    <property type="evidence" value="ECO:0007669"/>
    <property type="project" value="UniProtKB-UniRule"/>
</dbReference>
<evidence type="ECO:0000256" key="7">
    <source>
        <dbReference type="ARBA" id="ARBA00022777"/>
    </source>
</evidence>
<protein>
    <recommendedName>
        <fullName evidence="11">Hydroxyethylthiazole kinase</fullName>
        <ecNumber evidence="11">2.7.1.50</ecNumber>
    </recommendedName>
    <alternativeName>
        <fullName evidence="11">4-methyl-5-beta-hydroxyethylthiazole kinase</fullName>
        <shortName evidence="11">TH kinase</shortName>
        <shortName evidence="11">Thz kinase</shortName>
    </alternativeName>
</protein>
<dbReference type="Proteomes" id="UP000030437">
    <property type="component" value="Unassembled WGS sequence"/>
</dbReference>
<keyword evidence="6 11" id="KW-0547">Nucleotide-binding</keyword>
<dbReference type="PRINTS" id="PR01099">
    <property type="entry name" value="HYETHTZKNASE"/>
</dbReference>
<evidence type="ECO:0000256" key="11">
    <source>
        <dbReference type="HAMAP-Rule" id="MF_00228"/>
    </source>
</evidence>
<proteinExistence type="inferred from homology"/>
<sequence length="254" mass="26900">MSLSNIYKKKPLVHCITNTVAANFTANGLLAIGASPIMADEAIEAEEMVRIADALLLNIGTLHETTAKTMLIAGKAANKKGIPVVLDPVAVGASLYRQQIVKEILAQIQIDCIRCNVGELAVIAGVPWESRGVDSGEGQIDIIETAKLVANTYNTLVFVTGSTDIVTNGKETFQIQGGNERITQVTATGCLLSAICAAGLAADDRNVATLQAVSSSYKRAAELAGEQPYIGSFQISLLNALERLSQGEKEWTLL</sequence>
<evidence type="ECO:0000256" key="4">
    <source>
        <dbReference type="ARBA" id="ARBA00022679"/>
    </source>
</evidence>
<dbReference type="eggNOG" id="COG2145">
    <property type="taxonomic scope" value="Bacteria"/>
</dbReference>
<evidence type="ECO:0000256" key="5">
    <source>
        <dbReference type="ARBA" id="ARBA00022723"/>
    </source>
</evidence>
<dbReference type="EMBL" id="JPVP01000058">
    <property type="protein sequence ID" value="KGR83287.1"/>
    <property type="molecule type" value="Genomic_DNA"/>
</dbReference>
<gene>
    <name evidence="11" type="primary">thiM</name>
    <name evidence="12" type="ORF">CD32_15695</name>
</gene>
<comment type="similarity">
    <text evidence="11">Belongs to the Thz kinase family.</text>
</comment>
<evidence type="ECO:0000256" key="1">
    <source>
        <dbReference type="ARBA" id="ARBA00001771"/>
    </source>
</evidence>